<accession>A0ABZ2CIE0</accession>
<dbReference type="Proteomes" id="UP001357223">
    <property type="component" value="Chromosome"/>
</dbReference>
<protein>
    <submittedName>
        <fullName evidence="1">Uncharacterized protein</fullName>
    </submittedName>
</protein>
<evidence type="ECO:0000313" key="2">
    <source>
        <dbReference type="Proteomes" id="UP001357223"/>
    </source>
</evidence>
<organism evidence="1 2">
    <name type="scientific">Niallia oryzisoli</name>
    <dbReference type="NCBI Taxonomy" id="1737571"/>
    <lineage>
        <taxon>Bacteria</taxon>
        <taxon>Bacillati</taxon>
        <taxon>Bacillota</taxon>
        <taxon>Bacilli</taxon>
        <taxon>Bacillales</taxon>
        <taxon>Bacillaceae</taxon>
        <taxon>Niallia</taxon>
    </lineage>
</organism>
<evidence type="ECO:0000313" key="1">
    <source>
        <dbReference type="EMBL" id="WVX83534.1"/>
    </source>
</evidence>
<reference evidence="1 2" key="1">
    <citation type="submission" date="2023-10" db="EMBL/GenBank/DDBJ databases">
        <title>Niallia locisalis sp.nov. isolated from a salt pond sample.</title>
        <authorList>
            <person name="Li X.-J."/>
            <person name="Dong L."/>
        </authorList>
    </citation>
    <scope>NUCLEOTIDE SEQUENCE [LARGE SCALE GENOMIC DNA]</scope>
    <source>
        <strain evidence="1 2">DSM 29761</strain>
    </source>
</reference>
<name>A0ABZ2CIE0_9BACI</name>
<gene>
    <name evidence="1" type="ORF">R4Z09_11340</name>
</gene>
<dbReference type="EMBL" id="CP137640">
    <property type="protein sequence ID" value="WVX83534.1"/>
    <property type="molecule type" value="Genomic_DNA"/>
</dbReference>
<sequence length="85" mass="10029">MYKLQIQNAETQEILREKTYKKPDLIFSLLESAEKGLECFLFDEQCKTYKGDYVSHSTFTEEDTEVYKILFQVELSDIQARVAHL</sequence>
<proteinExistence type="predicted"/>
<dbReference type="RefSeq" id="WP_338452418.1">
    <property type="nucleotide sequence ID" value="NZ_CP137640.1"/>
</dbReference>
<keyword evidence="2" id="KW-1185">Reference proteome</keyword>